<dbReference type="Proteomes" id="UP000492821">
    <property type="component" value="Unassembled WGS sequence"/>
</dbReference>
<dbReference type="PROSITE" id="PS00027">
    <property type="entry name" value="HOMEOBOX_1"/>
    <property type="match status" value="1"/>
</dbReference>
<dbReference type="AlphaFoldDB" id="A0A7E4W7P6"/>
<evidence type="ECO:0000313" key="11">
    <source>
        <dbReference type="WBParaSite" id="Pan_g8037.t1"/>
    </source>
</evidence>
<sequence>MIKTEYPSPAPSGSQLTPLMPYGNEEMLPVSHFFQQLTEIADERYEAARSRELSTQLEQHRMRHLLFEAFTTVKNRMGPILIKQEQPSENAELLRLDNMLTAENVMGPEKDENTSDNITDQTEYKDKLKTIRKEFETRMEHHNYKTGSISSDVVQLLKQHSRVRPISSEDVDKWINALKKKFHNVEMQLKQTTCEEVMSWKARFLDARRKRRNFSKQATEILQQYFNEHLSNPYPSEADKEELARRCNIKVNQVSNWFGNKRIRYKKQLHKIQDGPKPFVKQEHYHPYPMHQPFHYNMLPNPDFQNFPMPQPGFDLMNGYASNMVGDYSSLMMPPPPQPMYKHE</sequence>
<dbReference type="InterPro" id="IPR050224">
    <property type="entry name" value="TALE_homeobox"/>
</dbReference>
<evidence type="ECO:0000256" key="2">
    <source>
        <dbReference type="ARBA" id="ARBA00007601"/>
    </source>
</evidence>
<dbReference type="Pfam" id="PF03792">
    <property type="entry name" value="PBC"/>
    <property type="match status" value="1"/>
</dbReference>
<keyword evidence="5 6" id="KW-0539">Nucleus</keyword>
<reference evidence="10" key="1">
    <citation type="journal article" date="2013" name="Genetics">
        <title>The draft genome and transcriptome of Panagrellus redivivus are shaped by the harsh demands of a free-living lifestyle.</title>
        <authorList>
            <person name="Srinivasan J."/>
            <person name="Dillman A.R."/>
            <person name="Macchietto M.G."/>
            <person name="Heikkinen L."/>
            <person name="Lakso M."/>
            <person name="Fracchia K.M."/>
            <person name="Antoshechkin I."/>
            <person name="Mortazavi A."/>
            <person name="Wong G."/>
            <person name="Sternberg P.W."/>
        </authorList>
    </citation>
    <scope>NUCLEOTIDE SEQUENCE [LARGE SCALE GENOMIC DNA]</scope>
    <source>
        <strain evidence="10">MT8872</strain>
    </source>
</reference>
<dbReference type="InterPro" id="IPR008422">
    <property type="entry name" value="KN_HD"/>
</dbReference>
<evidence type="ECO:0000256" key="6">
    <source>
        <dbReference type="PROSITE-ProRule" id="PRU00108"/>
    </source>
</evidence>
<evidence type="ECO:0000256" key="5">
    <source>
        <dbReference type="ARBA" id="ARBA00023242"/>
    </source>
</evidence>
<protein>
    <submittedName>
        <fullName evidence="11">Homeobox domain-containing protein</fullName>
    </submittedName>
</protein>
<feature type="domain" description="PBC" evidence="9">
    <location>
        <begin position="25"/>
        <end position="206"/>
    </location>
</feature>
<feature type="DNA-binding region" description="Homeobox" evidence="6">
    <location>
        <begin position="207"/>
        <end position="269"/>
    </location>
</feature>
<feature type="domain" description="Homeobox" evidence="8">
    <location>
        <begin position="205"/>
        <end position="268"/>
    </location>
</feature>
<feature type="region of interest" description="Disordered" evidence="7">
    <location>
        <begin position="1"/>
        <end position="21"/>
    </location>
</feature>
<evidence type="ECO:0000259" key="8">
    <source>
        <dbReference type="PROSITE" id="PS50071"/>
    </source>
</evidence>
<comment type="subcellular location">
    <subcellularLocation>
        <location evidence="1 6">Nucleus</location>
    </subcellularLocation>
</comment>
<dbReference type="InterPro" id="IPR017970">
    <property type="entry name" value="Homeobox_CS"/>
</dbReference>
<dbReference type="WBParaSite" id="Pan_g8037.t1">
    <property type="protein sequence ID" value="Pan_g8037.t1"/>
    <property type="gene ID" value="Pan_g8037"/>
</dbReference>
<keyword evidence="4 6" id="KW-0371">Homeobox</keyword>
<dbReference type="InterPro" id="IPR001356">
    <property type="entry name" value="HD"/>
</dbReference>
<keyword evidence="10" id="KW-1185">Reference proteome</keyword>
<evidence type="ECO:0000256" key="7">
    <source>
        <dbReference type="SAM" id="MobiDB-lite"/>
    </source>
</evidence>
<dbReference type="InterPro" id="IPR005542">
    <property type="entry name" value="PBX_PBC_dom"/>
</dbReference>
<evidence type="ECO:0000313" key="10">
    <source>
        <dbReference type="Proteomes" id="UP000492821"/>
    </source>
</evidence>
<dbReference type="GO" id="GO:0005634">
    <property type="term" value="C:nucleus"/>
    <property type="evidence" value="ECO:0007669"/>
    <property type="project" value="UniProtKB-SubCell"/>
</dbReference>
<dbReference type="PANTHER" id="PTHR11850">
    <property type="entry name" value="HOMEOBOX PROTEIN TRANSCRIPTION FACTORS"/>
    <property type="match status" value="1"/>
</dbReference>
<dbReference type="InterPro" id="IPR009057">
    <property type="entry name" value="Homeodomain-like_sf"/>
</dbReference>
<comment type="similarity">
    <text evidence="2">Belongs to the TALE/PBX homeobox family.</text>
</comment>
<dbReference type="PROSITE" id="PS50071">
    <property type="entry name" value="HOMEOBOX_2"/>
    <property type="match status" value="1"/>
</dbReference>
<dbReference type="Gene3D" id="1.10.10.60">
    <property type="entry name" value="Homeodomain-like"/>
    <property type="match status" value="1"/>
</dbReference>
<proteinExistence type="inferred from homology"/>
<organism evidence="10 11">
    <name type="scientific">Panagrellus redivivus</name>
    <name type="common">Microworm</name>
    <dbReference type="NCBI Taxonomy" id="6233"/>
    <lineage>
        <taxon>Eukaryota</taxon>
        <taxon>Metazoa</taxon>
        <taxon>Ecdysozoa</taxon>
        <taxon>Nematoda</taxon>
        <taxon>Chromadorea</taxon>
        <taxon>Rhabditida</taxon>
        <taxon>Tylenchina</taxon>
        <taxon>Panagrolaimomorpha</taxon>
        <taxon>Panagrolaimoidea</taxon>
        <taxon>Panagrolaimidae</taxon>
        <taxon>Panagrellus</taxon>
    </lineage>
</organism>
<reference evidence="11" key="2">
    <citation type="submission" date="2020-10" db="UniProtKB">
        <authorList>
            <consortium name="WormBaseParasite"/>
        </authorList>
    </citation>
    <scope>IDENTIFICATION</scope>
</reference>
<dbReference type="Pfam" id="PF05920">
    <property type="entry name" value="Homeobox_KN"/>
    <property type="match status" value="1"/>
</dbReference>
<evidence type="ECO:0000259" key="9">
    <source>
        <dbReference type="PROSITE" id="PS51978"/>
    </source>
</evidence>
<dbReference type="GO" id="GO:0000987">
    <property type="term" value="F:cis-regulatory region sequence-specific DNA binding"/>
    <property type="evidence" value="ECO:0007669"/>
    <property type="project" value="UniProtKB-ARBA"/>
</dbReference>
<dbReference type="PROSITE" id="PS51978">
    <property type="entry name" value="PBC"/>
    <property type="match status" value="1"/>
</dbReference>
<dbReference type="SMART" id="SM00389">
    <property type="entry name" value="HOX"/>
    <property type="match status" value="1"/>
</dbReference>
<evidence type="ECO:0000256" key="3">
    <source>
        <dbReference type="ARBA" id="ARBA00023125"/>
    </source>
</evidence>
<evidence type="ECO:0000256" key="1">
    <source>
        <dbReference type="ARBA" id="ARBA00004123"/>
    </source>
</evidence>
<accession>A0A7E4W7P6</accession>
<dbReference type="SUPFAM" id="SSF46689">
    <property type="entry name" value="Homeodomain-like"/>
    <property type="match status" value="1"/>
</dbReference>
<dbReference type="GO" id="GO:0000981">
    <property type="term" value="F:DNA-binding transcription factor activity, RNA polymerase II-specific"/>
    <property type="evidence" value="ECO:0007669"/>
    <property type="project" value="InterPro"/>
</dbReference>
<evidence type="ECO:0000256" key="4">
    <source>
        <dbReference type="ARBA" id="ARBA00023155"/>
    </source>
</evidence>
<dbReference type="CDD" id="cd00086">
    <property type="entry name" value="homeodomain"/>
    <property type="match status" value="1"/>
</dbReference>
<name>A0A7E4W7P6_PANRE</name>
<keyword evidence="3 6" id="KW-0238">DNA-binding</keyword>